<keyword evidence="7" id="KW-0378">Hydrolase</keyword>
<dbReference type="InterPro" id="IPR036005">
    <property type="entry name" value="Creatinase/aminopeptidase-like"/>
</dbReference>
<comment type="subcellular location">
    <subcellularLocation>
        <location evidence="1">Membrane</location>
        <topology evidence="1">Single-pass type II membrane protein</topology>
    </subcellularLocation>
</comment>
<dbReference type="PANTHER" id="PTHR43330:SF7">
    <property type="entry name" value="METHIONINE AMINOPEPTIDASE 1"/>
    <property type="match status" value="1"/>
</dbReference>
<dbReference type="GO" id="GO:0070006">
    <property type="term" value="F:metalloaminopeptidase activity"/>
    <property type="evidence" value="ECO:0007669"/>
    <property type="project" value="InterPro"/>
</dbReference>
<dbReference type="EMBL" id="QGKX02000996">
    <property type="protein sequence ID" value="KAF3556160.1"/>
    <property type="molecule type" value="Genomic_DNA"/>
</dbReference>
<keyword evidence="9" id="KW-0325">Glycoprotein</keyword>
<sequence length="234" mass="26208">MSSSREVFYLHPPSKERLVHISSHFSDREIHSDEVTWGRISMVDAEKRLLVSALDDPDNQHFVLLPERNGLWIGDLNETCFVGNVDEASRQLVKCTYGCLEKAIAIVKPGIRFREIGEIVNRHATMSGLSVVRSYCGHGIGDLFHCAPNIPHYASILRNKAVGVMKAGQTFTIEPMINAGLWRDRTWPDGWTAVTADGKRSAQFEHTLLVTETGVEVLTARLPSSPDVFPWLKK</sequence>
<dbReference type="InterPro" id="IPR002467">
    <property type="entry name" value="Pept_M24A_MAP1"/>
</dbReference>
<evidence type="ECO:0000256" key="4">
    <source>
        <dbReference type="ARBA" id="ARBA00022676"/>
    </source>
</evidence>
<evidence type="ECO:0000259" key="10">
    <source>
        <dbReference type="Pfam" id="PF00557"/>
    </source>
</evidence>
<keyword evidence="5" id="KW-0808">Transferase</keyword>
<evidence type="ECO:0000313" key="12">
    <source>
        <dbReference type="Proteomes" id="UP000712600"/>
    </source>
</evidence>
<dbReference type="Gene3D" id="3.90.230.10">
    <property type="entry name" value="Creatinase/methionine aminopeptidase superfamily"/>
    <property type="match status" value="1"/>
</dbReference>
<dbReference type="Pfam" id="PF02485">
    <property type="entry name" value="Branch"/>
    <property type="match status" value="1"/>
</dbReference>
<keyword evidence="2" id="KW-0031">Aminopeptidase</keyword>
<keyword evidence="4" id="KW-0328">Glycosyltransferase</keyword>
<dbReference type="InterPro" id="IPR003406">
    <property type="entry name" value="Glyco_trans_14"/>
</dbReference>
<evidence type="ECO:0000256" key="1">
    <source>
        <dbReference type="ARBA" id="ARBA00004606"/>
    </source>
</evidence>
<dbReference type="PANTHER" id="PTHR43330">
    <property type="entry name" value="METHIONINE AMINOPEPTIDASE"/>
    <property type="match status" value="1"/>
</dbReference>
<name>A0A8S9R1C8_BRACR</name>
<evidence type="ECO:0000256" key="8">
    <source>
        <dbReference type="ARBA" id="ARBA00023136"/>
    </source>
</evidence>
<comment type="caution">
    <text evidence="11">The sequence shown here is derived from an EMBL/GenBank/DDBJ whole genome shotgun (WGS) entry which is preliminary data.</text>
</comment>
<dbReference type="InterPro" id="IPR001714">
    <property type="entry name" value="Pept_M24_MAP"/>
</dbReference>
<feature type="domain" description="Peptidase M24" evidence="10">
    <location>
        <begin position="72"/>
        <end position="212"/>
    </location>
</feature>
<evidence type="ECO:0000256" key="2">
    <source>
        <dbReference type="ARBA" id="ARBA00022438"/>
    </source>
</evidence>
<evidence type="ECO:0000256" key="7">
    <source>
        <dbReference type="ARBA" id="ARBA00022801"/>
    </source>
</evidence>
<dbReference type="GO" id="GO:0046872">
    <property type="term" value="F:metal ion binding"/>
    <property type="evidence" value="ECO:0007669"/>
    <property type="project" value="UniProtKB-KW"/>
</dbReference>
<keyword evidence="6" id="KW-0479">Metal-binding</keyword>
<dbReference type="PROSITE" id="PS00680">
    <property type="entry name" value="MAP_1"/>
    <property type="match status" value="1"/>
</dbReference>
<keyword evidence="3" id="KW-0645">Protease</keyword>
<evidence type="ECO:0000256" key="3">
    <source>
        <dbReference type="ARBA" id="ARBA00022670"/>
    </source>
</evidence>
<dbReference type="InterPro" id="IPR000994">
    <property type="entry name" value="Pept_M24"/>
</dbReference>
<evidence type="ECO:0000256" key="9">
    <source>
        <dbReference type="ARBA" id="ARBA00023180"/>
    </source>
</evidence>
<organism evidence="11 12">
    <name type="scientific">Brassica cretica</name>
    <name type="common">Mustard</name>
    <dbReference type="NCBI Taxonomy" id="69181"/>
    <lineage>
        <taxon>Eukaryota</taxon>
        <taxon>Viridiplantae</taxon>
        <taxon>Streptophyta</taxon>
        <taxon>Embryophyta</taxon>
        <taxon>Tracheophyta</taxon>
        <taxon>Spermatophyta</taxon>
        <taxon>Magnoliopsida</taxon>
        <taxon>eudicotyledons</taxon>
        <taxon>Gunneridae</taxon>
        <taxon>Pentapetalae</taxon>
        <taxon>rosids</taxon>
        <taxon>malvids</taxon>
        <taxon>Brassicales</taxon>
        <taxon>Brassicaceae</taxon>
        <taxon>Brassiceae</taxon>
        <taxon>Brassica</taxon>
    </lineage>
</organism>
<dbReference type="GO" id="GO:0016757">
    <property type="term" value="F:glycosyltransferase activity"/>
    <property type="evidence" value="ECO:0007669"/>
    <property type="project" value="UniProtKB-KW"/>
</dbReference>
<dbReference type="PRINTS" id="PR00599">
    <property type="entry name" value="MAPEPTIDASE"/>
</dbReference>
<proteinExistence type="predicted"/>
<protein>
    <recommendedName>
        <fullName evidence="10">Peptidase M24 domain-containing protein</fullName>
    </recommendedName>
</protein>
<gene>
    <name evidence="11" type="ORF">F2Q69_00010725</name>
</gene>
<reference evidence="11" key="1">
    <citation type="submission" date="2019-12" db="EMBL/GenBank/DDBJ databases">
        <title>Genome sequencing and annotation of Brassica cretica.</title>
        <authorList>
            <person name="Studholme D.J."/>
            <person name="Sarris P."/>
        </authorList>
    </citation>
    <scope>NUCLEOTIDE SEQUENCE</scope>
    <source>
        <strain evidence="11">PFS-109/04</strain>
        <tissue evidence="11">Leaf</tissue>
    </source>
</reference>
<dbReference type="GO" id="GO:0005829">
    <property type="term" value="C:cytosol"/>
    <property type="evidence" value="ECO:0007669"/>
    <property type="project" value="TreeGrafter"/>
</dbReference>
<dbReference type="Proteomes" id="UP000712600">
    <property type="component" value="Unassembled WGS sequence"/>
</dbReference>
<dbReference type="Pfam" id="PF00557">
    <property type="entry name" value="Peptidase_M24"/>
    <property type="match status" value="1"/>
</dbReference>
<keyword evidence="8" id="KW-0472">Membrane</keyword>
<evidence type="ECO:0000256" key="5">
    <source>
        <dbReference type="ARBA" id="ARBA00022679"/>
    </source>
</evidence>
<dbReference type="SUPFAM" id="SSF55920">
    <property type="entry name" value="Creatinase/aminopeptidase"/>
    <property type="match status" value="1"/>
</dbReference>
<accession>A0A8S9R1C8</accession>
<evidence type="ECO:0000256" key="6">
    <source>
        <dbReference type="ARBA" id="ARBA00022723"/>
    </source>
</evidence>
<evidence type="ECO:0000313" key="11">
    <source>
        <dbReference type="EMBL" id="KAF3556160.1"/>
    </source>
</evidence>
<dbReference type="AlphaFoldDB" id="A0A8S9R1C8"/>
<dbReference type="GO" id="GO:0006508">
    <property type="term" value="P:proteolysis"/>
    <property type="evidence" value="ECO:0007669"/>
    <property type="project" value="UniProtKB-KW"/>
</dbReference>
<dbReference type="GO" id="GO:0016020">
    <property type="term" value="C:membrane"/>
    <property type="evidence" value="ECO:0007669"/>
    <property type="project" value="UniProtKB-SubCell"/>
</dbReference>